<protein>
    <submittedName>
        <fullName evidence="1">Uncharacterized protein</fullName>
    </submittedName>
</protein>
<dbReference type="InParanoid" id="A0A0C3DSR2"/>
<keyword evidence="2" id="KW-1185">Reference proteome</keyword>
<dbReference type="Proteomes" id="UP000053989">
    <property type="component" value="Unassembled WGS sequence"/>
</dbReference>
<proteinExistence type="predicted"/>
<organism evidence="1 2">
    <name type="scientific">Scleroderma citrinum Foug A</name>
    <dbReference type="NCBI Taxonomy" id="1036808"/>
    <lineage>
        <taxon>Eukaryota</taxon>
        <taxon>Fungi</taxon>
        <taxon>Dikarya</taxon>
        <taxon>Basidiomycota</taxon>
        <taxon>Agaricomycotina</taxon>
        <taxon>Agaricomycetes</taxon>
        <taxon>Agaricomycetidae</taxon>
        <taxon>Boletales</taxon>
        <taxon>Sclerodermatineae</taxon>
        <taxon>Sclerodermataceae</taxon>
        <taxon>Scleroderma</taxon>
    </lineage>
</organism>
<evidence type="ECO:0000313" key="2">
    <source>
        <dbReference type="Proteomes" id="UP000053989"/>
    </source>
</evidence>
<name>A0A0C3DSR2_9AGAM</name>
<reference evidence="1 2" key="1">
    <citation type="submission" date="2014-04" db="EMBL/GenBank/DDBJ databases">
        <authorList>
            <consortium name="DOE Joint Genome Institute"/>
            <person name="Kuo A."/>
            <person name="Kohler A."/>
            <person name="Nagy L.G."/>
            <person name="Floudas D."/>
            <person name="Copeland A."/>
            <person name="Barry K.W."/>
            <person name="Cichocki N."/>
            <person name="Veneault-Fourrey C."/>
            <person name="LaButti K."/>
            <person name="Lindquist E.A."/>
            <person name="Lipzen A."/>
            <person name="Lundell T."/>
            <person name="Morin E."/>
            <person name="Murat C."/>
            <person name="Sun H."/>
            <person name="Tunlid A."/>
            <person name="Henrissat B."/>
            <person name="Grigoriev I.V."/>
            <person name="Hibbett D.S."/>
            <person name="Martin F."/>
            <person name="Nordberg H.P."/>
            <person name="Cantor M.N."/>
            <person name="Hua S.X."/>
        </authorList>
    </citation>
    <scope>NUCLEOTIDE SEQUENCE [LARGE SCALE GENOMIC DNA]</scope>
    <source>
        <strain evidence="1 2">Foug A</strain>
    </source>
</reference>
<dbReference type="AlphaFoldDB" id="A0A0C3DSR2"/>
<accession>A0A0C3DSR2</accession>
<gene>
    <name evidence="1" type="ORF">SCLCIDRAFT_735598</name>
</gene>
<evidence type="ECO:0000313" key="1">
    <source>
        <dbReference type="EMBL" id="KIM63655.1"/>
    </source>
</evidence>
<reference evidence="2" key="2">
    <citation type="submission" date="2015-01" db="EMBL/GenBank/DDBJ databases">
        <title>Evolutionary Origins and Diversification of the Mycorrhizal Mutualists.</title>
        <authorList>
            <consortium name="DOE Joint Genome Institute"/>
            <consortium name="Mycorrhizal Genomics Consortium"/>
            <person name="Kohler A."/>
            <person name="Kuo A."/>
            <person name="Nagy L.G."/>
            <person name="Floudas D."/>
            <person name="Copeland A."/>
            <person name="Barry K.W."/>
            <person name="Cichocki N."/>
            <person name="Veneault-Fourrey C."/>
            <person name="LaButti K."/>
            <person name="Lindquist E.A."/>
            <person name="Lipzen A."/>
            <person name="Lundell T."/>
            <person name="Morin E."/>
            <person name="Murat C."/>
            <person name="Riley R."/>
            <person name="Ohm R."/>
            <person name="Sun H."/>
            <person name="Tunlid A."/>
            <person name="Henrissat B."/>
            <person name="Grigoriev I.V."/>
            <person name="Hibbett D.S."/>
            <person name="Martin F."/>
        </authorList>
    </citation>
    <scope>NUCLEOTIDE SEQUENCE [LARGE SCALE GENOMIC DNA]</scope>
    <source>
        <strain evidence="2">Foug A</strain>
    </source>
</reference>
<dbReference type="HOGENOM" id="CLU_2672557_0_0_1"/>
<sequence length="75" mass="8624">MGQVRGITLFVAIWRSLPESKTCDCRHLRPGAPHCRSPSLYPRRSQATRPARLCRLNNRMGHKEYASSGFSRRQL</sequence>
<dbReference type="EMBL" id="KN822033">
    <property type="protein sequence ID" value="KIM63655.1"/>
    <property type="molecule type" value="Genomic_DNA"/>
</dbReference>